<dbReference type="RefSeq" id="WP_007572812.1">
    <property type="nucleotide sequence ID" value="NZ_BPTS01000001.1"/>
</dbReference>
<feature type="transmembrane region" description="Helical" evidence="1">
    <location>
        <begin position="196"/>
        <end position="213"/>
    </location>
</feature>
<protein>
    <submittedName>
        <fullName evidence="3">Abortive infection protein</fullName>
    </submittedName>
</protein>
<sequence length="258" mass="29159">MNTTTKNILDILWYVVLFMLIQIGSGLLLSIFHLSLTTASIITTVISSVITLLLFLKMRWTPVSRTWMQTRPWAVFVWVLVVVLGTLIPSQWLSEVMNIDMPKDMMKMLESLMKEPAGYIVIGILGPLAEEVVFRGAVLRKLLGMMPERWHWGAIAISAACFGLVHLNLAQGFHAFLIGLLLGWMYYRTGSILPGILFHWVNNSVAFIVYNLMPQLADAKLIDLFHGDSRMVTLSVIFSFFILVPGIYQLNVRMKKAA</sequence>
<dbReference type="PANTHER" id="PTHR36435">
    <property type="entry name" value="SLR1288 PROTEIN"/>
    <property type="match status" value="1"/>
</dbReference>
<name>F8NBS8_9BACT</name>
<dbReference type="Pfam" id="PF02517">
    <property type="entry name" value="Rce1-like"/>
    <property type="match status" value="1"/>
</dbReference>
<evidence type="ECO:0000259" key="2">
    <source>
        <dbReference type="Pfam" id="PF02517"/>
    </source>
</evidence>
<dbReference type="InterPro" id="IPR003675">
    <property type="entry name" value="Rce1/LyrA-like_dom"/>
</dbReference>
<reference evidence="4" key="1">
    <citation type="journal article" date="2011" name="Stand. Genomic Sci.">
        <title>Non-contiguous finished genome sequence of the opportunistic oral pathogen Prevotella multisaccharivorax type strain (PPPA20).</title>
        <authorList>
            <person name="Pati A."/>
            <person name="Gronow S."/>
            <person name="Lu M."/>
            <person name="Lapidus A."/>
            <person name="Nolan M."/>
            <person name="Lucas S."/>
            <person name="Hammon N."/>
            <person name="Deshpande S."/>
            <person name="Cheng J.F."/>
            <person name="Tapia R."/>
            <person name="Han C."/>
            <person name="Goodwin L."/>
            <person name="Pitluck S."/>
            <person name="Liolios K."/>
            <person name="Pagani I."/>
            <person name="Mavromatis K."/>
            <person name="Mikhailova N."/>
            <person name="Huntemann M."/>
            <person name="Chen A."/>
            <person name="Palaniappan K."/>
            <person name="Land M."/>
            <person name="Hauser L."/>
            <person name="Detter J.C."/>
            <person name="Brambilla E.M."/>
            <person name="Rohde M."/>
            <person name="Goker M."/>
            <person name="Woyke T."/>
            <person name="Bristow J."/>
            <person name="Eisen J.A."/>
            <person name="Markowitz V."/>
            <person name="Hugenholtz P."/>
            <person name="Kyrpides N.C."/>
            <person name="Klenk H.P."/>
            <person name="Ivanova N."/>
        </authorList>
    </citation>
    <scope>NUCLEOTIDE SEQUENCE [LARGE SCALE GENOMIC DNA]</scope>
    <source>
        <strain evidence="4">DSM 17128</strain>
    </source>
</reference>
<evidence type="ECO:0000313" key="4">
    <source>
        <dbReference type="Proteomes" id="UP000002772"/>
    </source>
</evidence>
<feature type="transmembrane region" description="Helical" evidence="1">
    <location>
        <begin position="12"/>
        <end position="32"/>
    </location>
</feature>
<dbReference type="EMBL" id="GL945017">
    <property type="protein sequence ID" value="EGN55954.1"/>
    <property type="molecule type" value="Genomic_DNA"/>
</dbReference>
<feature type="transmembrane region" description="Helical" evidence="1">
    <location>
        <begin position="233"/>
        <end position="252"/>
    </location>
</feature>
<feature type="transmembrane region" description="Helical" evidence="1">
    <location>
        <begin position="150"/>
        <end position="167"/>
    </location>
</feature>
<dbReference type="Proteomes" id="UP000002772">
    <property type="component" value="Unassembled WGS sequence"/>
</dbReference>
<feature type="transmembrane region" description="Helical" evidence="1">
    <location>
        <begin position="76"/>
        <end position="97"/>
    </location>
</feature>
<keyword evidence="1" id="KW-1133">Transmembrane helix</keyword>
<dbReference type="HOGENOM" id="CLU_066413_1_1_10"/>
<organism evidence="3 4">
    <name type="scientific">Hallella multisaccharivorax DSM 17128</name>
    <dbReference type="NCBI Taxonomy" id="688246"/>
    <lineage>
        <taxon>Bacteria</taxon>
        <taxon>Pseudomonadati</taxon>
        <taxon>Bacteroidota</taxon>
        <taxon>Bacteroidia</taxon>
        <taxon>Bacteroidales</taxon>
        <taxon>Prevotellaceae</taxon>
        <taxon>Hallella</taxon>
    </lineage>
</organism>
<dbReference type="AlphaFoldDB" id="F8NBS8"/>
<feature type="transmembrane region" description="Helical" evidence="1">
    <location>
        <begin position="117"/>
        <end position="138"/>
    </location>
</feature>
<evidence type="ECO:0000256" key="1">
    <source>
        <dbReference type="SAM" id="Phobius"/>
    </source>
</evidence>
<feature type="domain" description="CAAX prenyl protease 2/Lysostaphin resistance protein A-like" evidence="2">
    <location>
        <begin position="118"/>
        <end position="204"/>
    </location>
</feature>
<keyword evidence="1" id="KW-0472">Membrane</keyword>
<accession>F8NBS8</accession>
<dbReference type="InterPro" id="IPR052710">
    <property type="entry name" value="CAAX_protease"/>
</dbReference>
<dbReference type="OrthoDB" id="158986at2"/>
<dbReference type="eggNOG" id="COG1266">
    <property type="taxonomic scope" value="Bacteria"/>
</dbReference>
<dbReference type="GO" id="GO:0080120">
    <property type="term" value="P:CAAX-box protein maturation"/>
    <property type="evidence" value="ECO:0007669"/>
    <property type="project" value="UniProtKB-ARBA"/>
</dbReference>
<keyword evidence="4" id="KW-1185">Reference proteome</keyword>
<feature type="transmembrane region" description="Helical" evidence="1">
    <location>
        <begin position="38"/>
        <end position="56"/>
    </location>
</feature>
<proteinExistence type="predicted"/>
<dbReference type="PANTHER" id="PTHR36435:SF1">
    <property type="entry name" value="CAAX AMINO TERMINAL PROTEASE FAMILY PROTEIN"/>
    <property type="match status" value="1"/>
</dbReference>
<evidence type="ECO:0000313" key="3">
    <source>
        <dbReference type="EMBL" id="EGN55954.1"/>
    </source>
</evidence>
<gene>
    <name evidence="3" type="ORF">Premu_0472</name>
</gene>
<dbReference type="STRING" id="688246.Premu_0472"/>
<keyword evidence="1" id="KW-0812">Transmembrane</keyword>
<dbReference type="GO" id="GO:0004175">
    <property type="term" value="F:endopeptidase activity"/>
    <property type="evidence" value="ECO:0007669"/>
    <property type="project" value="UniProtKB-ARBA"/>
</dbReference>